<dbReference type="EMBL" id="CP048914">
    <property type="protein sequence ID" value="QMS84605.1"/>
    <property type="molecule type" value="Genomic_DNA"/>
</dbReference>
<keyword evidence="1" id="KW-0472">Membrane</keyword>
<proteinExistence type="predicted"/>
<keyword evidence="1" id="KW-0812">Transmembrane</keyword>
<keyword evidence="1" id="KW-1133">Transmembrane helix</keyword>
<feature type="transmembrane region" description="Helical" evidence="1">
    <location>
        <begin position="87"/>
        <end position="108"/>
    </location>
</feature>
<sequence>MNKKRILIGAITGAILGVFCIVGANVRFGGTLSNSFLFWFWFNRLLMGVVFGLIPACTILWRIPIRGVIIGLLISLIFYSTSGFVDLTGFLVGGLYGIIIEFVLYYTVTVKEQSSSKNEGR</sequence>
<dbReference type="Proteomes" id="UP000514720">
    <property type="component" value="Chromosome"/>
</dbReference>
<dbReference type="AlphaFoldDB" id="A0A7L7KPV6"/>
<evidence type="ECO:0000256" key="1">
    <source>
        <dbReference type="SAM" id="Phobius"/>
    </source>
</evidence>
<feature type="transmembrane region" description="Helical" evidence="1">
    <location>
        <begin position="63"/>
        <end position="81"/>
    </location>
</feature>
<feature type="transmembrane region" description="Helical" evidence="1">
    <location>
        <begin position="36"/>
        <end position="56"/>
    </location>
</feature>
<accession>A0A7L7KPV6</accession>
<reference evidence="2 3" key="1">
    <citation type="submission" date="2020-02" db="EMBL/GenBank/DDBJ databases">
        <authorList>
            <person name="Zheng R.K."/>
            <person name="Sun C.M."/>
        </authorList>
    </citation>
    <scope>NUCLEOTIDE SEQUENCE [LARGE SCALE GENOMIC DNA]</scope>
    <source>
        <strain evidence="3">zrk13</strain>
    </source>
</reference>
<evidence type="ECO:0000313" key="3">
    <source>
        <dbReference type="Proteomes" id="UP000514720"/>
    </source>
</evidence>
<evidence type="ECO:0000313" key="2">
    <source>
        <dbReference type="EMBL" id="QMS84605.1"/>
    </source>
</evidence>
<name>A0A7L7KPV6_9MOLU</name>
<keyword evidence="3" id="KW-1185">Reference proteome</keyword>
<dbReference type="RefSeq" id="WP_258878223.1">
    <property type="nucleotide sequence ID" value="NZ_CP048914.1"/>
</dbReference>
<protein>
    <submittedName>
        <fullName evidence="2">Uncharacterized protein</fullName>
    </submittedName>
</protein>
<dbReference type="KEGG" id="xcl:G4Z02_02175"/>
<gene>
    <name evidence="2" type="ORF">G4Z02_02175</name>
</gene>
<organism evidence="2 3">
    <name type="scientific">Candidatus Xianfuyuplasma coldseepsis</name>
    <dbReference type="NCBI Taxonomy" id="2782163"/>
    <lineage>
        <taxon>Bacteria</taxon>
        <taxon>Bacillati</taxon>
        <taxon>Mycoplasmatota</taxon>
        <taxon>Mollicutes</taxon>
        <taxon>Candidatus Izemoplasmatales</taxon>
        <taxon>Candidatus Izemoplasmataceae</taxon>
        <taxon>Candidatus Xianfuyuplasma</taxon>
    </lineage>
</organism>